<accession>L0PEE6</accession>
<feature type="compositionally biased region" description="Polar residues" evidence="2">
    <location>
        <begin position="9"/>
        <end position="23"/>
    </location>
</feature>
<gene>
    <name evidence="3" type="ORF">PNEJI1_003244</name>
</gene>
<dbReference type="InterPro" id="IPR002110">
    <property type="entry name" value="Ankyrin_rpt"/>
</dbReference>
<protein>
    <recommendedName>
        <fullName evidence="5">Ankyrin repeat protein</fullName>
    </recommendedName>
</protein>
<evidence type="ECO:0000313" key="3">
    <source>
        <dbReference type="EMBL" id="CCJ30434.1"/>
    </source>
</evidence>
<comment type="caution">
    <text evidence="3">The sequence shown here is derived from an EMBL/GenBank/DDBJ whole genome shotgun (WGS) entry which is preliminary data.</text>
</comment>
<evidence type="ECO:0008006" key="5">
    <source>
        <dbReference type="Google" id="ProtNLM"/>
    </source>
</evidence>
<feature type="repeat" description="ANK" evidence="1">
    <location>
        <begin position="136"/>
        <end position="168"/>
    </location>
</feature>
<dbReference type="InterPro" id="IPR036770">
    <property type="entry name" value="Ankyrin_rpt-contain_sf"/>
</dbReference>
<dbReference type="InParanoid" id="L0PEE6"/>
<dbReference type="EMBL" id="CAKM01000251">
    <property type="protein sequence ID" value="CCJ30434.1"/>
    <property type="molecule type" value="Genomic_DNA"/>
</dbReference>
<dbReference type="Pfam" id="PF12796">
    <property type="entry name" value="Ank_2"/>
    <property type="match status" value="1"/>
</dbReference>
<sequence>MNDTHSDDVQNSANSSAHSSTCGTVPLDRFVTDTDSIHSLEYQPVDCADGREWPWVDPWTGKKGSECETVLPTAAKSTKNEDASVLAEEFLTEEEKRGILQSAFIRAASHGDVERIESMLHGKAREYIDLDGRDESGGTAIIFAACYGHQSVVEALLEAGADIHVQDKGSSELACRVY</sequence>
<dbReference type="PROSITE" id="PS50297">
    <property type="entry name" value="ANK_REP_REGION"/>
    <property type="match status" value="1"/>
</dbReference>
<dbReference type="SUPFAM" id="SSF48403">
    <property type="entry name" value="Ankyrin repeat"/>
    <property type="match status" value="1"/>
</dbReference>
<dbReference type="Gene3D" id="1.25.40.20">
    <property type="entry name" value="Ankyrin repeat-containing domain"/>
    <property type="match status" value="1"/>
</dbReference>
<proteinExistence type="predicted"/>
<feature type="region of interest" description="Disordered" evidence="2">
    <location>
        <begin position="1"/>
        <end position="25"/>
    </location>
</feature>
<evidence type="ECO:0000313" key="4">
    <source>
        <dbReference type="Proteomes" id="UP000010422"/>
    </source>
</evidence>
<reference evidence="3 4" key="1">
    <citation type="journal article" date="2012" name="MBio">
        <title>De novo assembly of the Pneumocystis jirovecii genome from a single bronchoalveolar lavage fluid specimen from a patient.</title>
        <authorList>
            <person name="Cisse O.H."/>
            <person name="Pagni M."/>
            <person name="Hauser P.M."/>
        </authorList>
    </citation>
    <scope>NUCLEOTIDE SEQUENCE [LARGE SCALE GENOMIC DNA]</scope>
    <source>
        <strain evidence="3 4">SE8</strain>
    </source>
</reference>
<dbReference type="VEuPathDB" id="FungiDB:PNEJI1_003244"/>
<evidence type="ECO:0000256" key="1">
    <source>
        <dbReference type="PROSITE-ProRule" id="PRU00023"/>
    </source>
</evidence>
<evidence type="ECO:0000256" key="2">
    <source>
        <dbReference type="SAM" id="MobiDB-lite"/>
    </source>
</evidence>
<dbReference type="PROSITE" id="PS50088">
    <property type="entry name" value="ANK_REPEAT"/>
    <property type="match status" value="1"/>
</dbReference>
<dbReference type="AlphaFoldDB" id="L0PEE6"/>
<keyword evidence="1" id="KW-0040">ANK repeat</keyword>
<dbReference type="Proteomes" id="UP000010422">
    <property type="component" value="Unassembled WGS sequence"/>
</dbReference>
<dbReference type="STRING" id="1209962.L0PEE6"/>
<name>L0PEE6_PNEJI</name>
<organism evidence="4">
    <name type="scientific">Pneumocystis jirovecii</name>
    <name type="common">Human pneumocystis pneumonia agent</name>
    <dbReference type="NCBI Taxonomy" id="42068"/>
    <lineage>
        <taxon>Eukaryota</taxon>
        <taxon>Fungi</taxon>
        <taxon>Dikarya</taxon>
        <taxon>Ascomycota</taxon>
        <taxon>Taphrinomycotina</taxon>
        <taxon>Pneumocystomycetes</taxon>
        <taxon>Pneumocystaceae</taxon>
        <taxon>Pneumocystis</taxon>
    </lineage>
</organism>